<evidence type="ECO:0000313" key="2">
    <source>
        <dbReference type="Proteomes" id="UP000076503"/>
    </source>
</evidence>
<dbReference type="InterPro" id="IPR022261">
    <property type="entry name" value="RNP_Burkhold"/>
</dbReference>
<dbReference type="PATRIC" id="fig|1365251.3.peg.114"/>
<dbReference type="EMBL" id="AUXZ01000001">
    <property type="protein sequence ID" value="KZN56600.1"/>
    <property type="molecule type" value="Genomic_DNA"/>
</dbReference>
<evidence type="ECO:0000313" key="1">
    <source>
        <dbReference type="EMBL" id="KZN56600.1"/>
    </source>
</evidence>
<organism evidence="1 2">
    <name type="scientific">Pseudoalteromonas luteoviolacea H33</name>
    <dbReference type="NCBI Taxonomy" id="1365251"/>
    <lineage>
        <taxon>Bacteria</taxon>
        <taxon>Pseudomonadati</taxon>
        <taxon>Pseudomonadota</taxon>
        <taxon>Gammaproteobacteria</taxon>
        <taxon>Alteromonadales</taxon>
        <taxon>Pseudoalteromonadaceae</taxon>
        <taxon>Pseudoalteromonas</taxon>
    </lineage>
</organism>
<gene>
    <name evidence="1" type="ORF">N476_00565</name>
</gene>
<dbReference type="NCBIfam" id="TIGR03795">
    <property type="entry name" value="RNP_Burkhold"/>
    <property type="match status" value="1"/>
</dbReference>
<dbReference type="Proteomes" id="UP000076503">
    <property type="component" value="Unassembled WGS sequence"/>
</dbReference>
<dbReference type="AlphaFoldDB" id="A0A167GVK1"/>
<comment type="caution">
    <text evidence="1">The sequence shown here is derived from an EMBL/GenBank/DDBJ whole genome shotgun (WGS) entry which is preliminary data.</text>
</comment>
<sequence length="287" mass="32983">MSKVLLNYRTAYLSALAESWRDSSFQEQFLNTNLLSEKSPLNRFGFEQSQTWKALTIKVQEKVDINHKNVESNSIWKPVTTAGWIGRNDRIQIFLPKQLEHDKEEFSAVAAATYYRYFPTLMGLTEYNEKLVIVDDSVPVEEVRELVELENFMLGGALPTDLGISEEKFIEFGGVVLRVLALAWQNPEFRDKLYSEQNDATSIIEEYFGFVNPWNMDIVFSESDNFIYSDDFASFKSIVRNEITLWYPNSPQKHGEIKNLVQDELSLLPIALTDYNSNGAGHPFTCT</sequence>
<name>A0A167GVK1_9GAMM</name>
<reference evidence="1 2" key="1">
    <citation type="submission" date="2013-07" db="EMBL/GenBank/DDBJ databases">
        <title>Comparative Genomic and Metabolomic Analysis of Twelve Strains of Pseudoalteromonas luteoviolacea.</title>
        <authorList>
            <person name="Vynne N.G."/>
            <person name="Mansson M."/>
            <person name="Gram L."/>
        </authorList>
    </citation>
    <scope>NUCLEOTIDE SEQUENCE [LARGE SCALE GENOMIC DNA]</scope>
    <source>
        <strain evidence="1 2">H33</strain>
    </source>
</reference>
<proteinExistence type="predicted"/>
<accession>A0A167GVK1</accession>
<protein>
    <submittedName>
        <fullName evidence="1">Uncharacterized protein</fullName>
    </submittedName>
</protein>
<dbReference type="OrthoDB" id="6287017at2"/>
<dbReference type="RefSeq" id="WP_063359929.1">
    <property type="nucleotide sequence ID" value="NZ_AUXZ01000001.1"/>
</dbReference>